<organism evidence="9 10">
    <name type="scientific">Vibrio sinensis</name>
    <dbReference type="NCBI Taxonomy" id="2302434"/>
    <lineage>
        <taxon>Bacteria</taxon>
        <taxon>Pseudomonadati</taxon>
        <taxon>Pseudomonadota</taxon>
        <taxon>Gammaproteobacteria</taxon>
        <taxon>Vibrionales</taxon>
        <taxon>Vibrionaceae</taxon>
        <taxon>Vibrio</taxon>
    </lineage>
</organism>
<sequence length="356" mass="39536">MFSSIDLFSGGGGLSEGMKQAGFNILSAVENNRDAAETFRANHDSSYVFENDIRLVSGSEILNKSNLLKGELDLLAGCPPCQGFSSLTRKYKRNDDRNSLINEVGRLVKDLMPKTIMIENVPGLMDKGKPLLDAFLDDIHKLGYISNYGVFQVADYGVPQSRRRFVLLAGLEFEVKIPQATHSEKALEGKPAWMTVREAFDGLDAPVLLKDTYMEGGPQKFNWNVRRYISPVNIERLKYLKPGGTRFDIPDRLRPNCHKGSQKGFSNVYGRMSFDTVSPTITGGCTTLSKGRFGHPTKLRTISVREAARLQTFPDSFRFVTDTVDSVCQIIGNALPCEFARIMSAACKEAILVNQT</sequence>
<dbReference type="Gene3D" id="3.90.120.10">
    <property type="entry name" value="DNA Methylase, subunit A, domain 2"/>
    <property type="match status" value="1"/>
</dbReference>
<reference evidence="9 10" key="1">
    <citation type="submission" date="2018-08" db="EMBL/GenBank/DDBJ databases">
        <title>Vibrio isolated from the Eastern China Marginal Seas.</title>
        <authorList>
            <person name="Li Y."/>
        </authorList>
    </citation>
    <scope>NUCLEOTIDE SEQUENCE [LARGE SCALE GENOMIC DNA]</scope>
    <source>
        <strain evidence="9 10">BEI233</strain>
    </source>
</reference>
<dbReference type="InterPro" id="IPR018117">
    <property type="entry name" value="C5_DNA_meth_AS"/>
</dbReference>
<dbReference type="SUPFAM" id="SSF53335">
    <property type="entry name" value="S-adenosyl-L-methionine-dependent methyltransferases"/>
    <property type="match status" value="1"/>
</dbReference>
<keyword evidence="1 6" id="KW-0489">Methyltransferase</keyword>
<evidence type="ECO:0000313" key="9">
    <source>
        <dbReference type="EMBL" id="RJX68637.1"/>
    </source>
</evidence>
<comment type="caution">
    <text evidence="9">The sequence shown here is derived from an EMBL/GenBank/DDBJ whole genome shotgun (WGS) entry which is preliminary data.</text>
</comment>
<evidence type="ECO:0000256" key="6">
    <source>
        <dbReference type="PROSITE-ProRule" id="PRU01016"/>
    </source>
</evidence>
<dbReference type="PANTHER" id="PTHR10629">
    <property type="entry name" value="CYTOSINE-SPECIFIC METHYLTRANSFERASE"/>
    <property type="match status" value="1"/>
</dbReference>
<evidence type="ECO:0000256" key="1">
    <source>
        <dbReference type="ARBA" id="ARBA00022603"/>
    </source>
</evidence>
<evidence type="ECO:0000313" key="10">
    <source>
        <dbReference type="Proteomes" id="UP000273252"/>
    </source>
</evidence>
<gene>
    <name evidence="9" type="ORF">DZ860_16720</name>
</gene>
<evidence type="ECO:0000256" key="5">
    <source>
        <dbReference type="ARBA" id="ARBA00047422"/>
    </source>
</evidence>
<dbReference type="GO" id="GO:0003886">
    <property type="term" value="F:DNA (cytosine-5-)-methyltransferase activity"/>
    <property type="evidence" value="ECO:0007669"/>
    <property type="project" value="UniProtKB-EC"/>
</dbReference>
<dbReference type="EC" id="2.1.1.37" evidence="8"/>
<evidence type="ECO:0000256" key="2">
    <source>
        <dbReference type="ARBA" id="ARBA00022679"/>
    </source>
</evidence>
<dbReference type="PANTHER" id="PTHR10629:SF52">
    <property type="entry name" value="DNA (CYTOSINE-5)-METHYLTRANSFERASE 1"/>
    <property type="match status" value="1"/>
</dbReference>
<dbReference type="Proteomes" id="UP000273252">
    <property type="component" value="Unassembled WGS sequence"/>
</dbReference>
<dbReference type="Pfam" id="PF00145">
    <property type="entry name" value="DNA_methylase"/>
    <property type="match status" value="1"/>
</dbReference>
<dbReference type="InterPro" id="IPR001525">
    <property type="entry name" value="C5_MeTfrase"/>
</dbReference>
<proteinExistence type="inferred from homology"/>
<dbReference type="PRINTS" id="PR00105">
    <property type="entry name" value="C5METTRFRASE"/>
</dbReference>
<dbReference type="NCBIfam" id="TIGR00675">
    <property type="entry name" value="dcm"/>
    <property type="match status" value="1"/>
</dbReference>
<evidence type="ECO:0000256" key="3">
    <source>
        <dbReference type="ARBA" id="ARBA00022691"/>
    </source>
</evidence>
<dbReference type="GO" id="GO:0032259">
    <property type="term" value="P:methylation"/>
    <property type="evidence" value="ECO:0007669"/>
    <property type="project" value="UniProtKB-KW"/>
</dbReference>
<dbReference type="InterPro" id="IPR029063">
    <property type="entry name" value="SAM-dependent_MTases_sf"/>
</dbReference>
<evidence type="ECO:0000256" key="8">
    <source>
        <dbReference type="RuleBase" id="RU000417"/>
    </source>
</evidence>
<accession>A0A3A6Q9S5</accession>
<keyword evidence="2 6" id="KW-0808">Transferase</keyword>
<dbReference type="EMBL" id="QVMU01000019">
    <property type="protein sequence ID" value="RJX68637.1"/>
    <property type="molecule type" value="Genomic_DNA"/>
</dbReference>
<dbReference type="Gene3D" id="3.40.50.150">
    <property type="entry name" value="Vaccinia Virus protein VP39"/>
    <property type="match status" value="1"/>
</dbReference>
<keyword evidence="10" id="KW-1185">Reference proteome</keyword>
<comment type="similarity">
    <text evidence="6 7">Belongs to the class I-like SAM-binding methyltransferase superfamily. C5-methyltransferase family.</text>
</comment>
<dbReference type="OrthoDB" id="9813719at2"/>
<dbReference type="PROSITE" id="PS00094">
    <property type="entry name" value="C5_MTASE_1"/>
    <property type="match status" value="1"/>
</dbReference>
<dbReference type="PROSITE" id="PS51679">
    <property type="entry name" value="SAM_MT_C5"/>
    <property type="match status" value="1"/>
</dbReference>
<dbReference type="RefSeq" id="WP_120033597.1">
    <property type="nucleotide sequence ID" value="NZ_QVMU01000019.1"/>
</dbReference>
<comment type="catalytic activity">
    <reaction evidence="5 8">
        <text>a 2'-deoxycytidine in DNA + S-adenosyl-L-methionine = a 5-methyl-2'-deoxycytidine in DNA + S-adenosyl-L-homocysteine + H(+)</text>
        <dbReference type="Rhea" id="RHEA:13681"/>
        <dbReference type="Rhea" id="RHEA-COMP:11369"/>
        <dbReference type="Rhea" id="RHEA-COMP:11370"/>
        <dbReference type="ChEBI" id="CHEBI:15378"/>
        <dbReference type="ChEBI" id="CHEBI:57856"/>
        <dbReference type="ChEBI" id="CHEBI:59789"/>
        <dbReference type="ChEBI" id="CHEBI:85452"/>
        <dbReference type="ChEBI" id="CHEBI:85454"/>
        <dbReference type="EC" id="2.1.1.37"/>
    </reaction>
</comment>
<keyword evidence="3 6" id="KW-0949">S-adenosyl-L-methionine</keyword>
<name>A0A3A6Q9S5_9VIBR</name>
<protein>
    <recommendedName>
        <fullName evidence="8">Cytosine-specific methyltransferase</fullName>
        <ecNumber evidence="8">2.1.1.37</ecNumber>
    </recommendedName>
</protein>
<dbReference type="AlphaFoldDB" id="A0A3A6Q9S5"/>
<feature type="active site" evidence="6">
    <location>
        <position position="81"/>
    </location>
</feature>
<dbReference type="GO" id="GO:0009307">
    <property type="term" value="P:DNA restriction-modification system"/>
    <property type="evidence" value="ECO:0007669"/>
    <property type="project" value="UniProtKB-KW"/>
</dbReference>
<evidence type="ECO:0000256" key="7">
    <source>
        <dbReference type="RuleBase" id="RU000416"/>
    </source>
</evidence>
<dbReference type="InterPro" id="IPR050390">
    <property type="entry name" value="C5-Methyltransferase"/>
</dbReference>
<keyword evidence="4" id="KW-0680">Restriction system</keyword>
<evidence type="ECO:0000256" key="4">
    <source>
        <dbReference type="ARBA" id="ARBA00022747"/>
    </source>
</evidence>